<keyword evidence="2" id="KW-0175">Coiled coil</keyword>
<feature type="compositionally biased region" description="Polar residues" evidence="3">
    <location>
        <begin position="297"/>
        <end position="312"/>
    </location>
</feature>
<evidence type="ECO:0000259" key="4">
    <source>
        <dbReference type="PROSITE" id="PS50157"/>
    </source>
</evidence>
<dbReference type="Proteomes" id="UP000015104">
    <property type="component" value="Unassembled WGS sequence"/>
</dbReference>
<evidence type="ECO:0000313" key="6">
    <source>
        <dbReference type="Proteomes" id="UP000015104"/>
    </source>
</evidence>
<feature type="compositionally biased region" description="Basic and acidic residues" evidence="3">
    <location>
        <begin position="313"/>
        <end position="324"/>
    </location>
</feature>
<organism evidence="5 6">
    <name type="scientific">Tetranychus urticae</name>
    <name type="common">Two-spotted spider mite</name>
    <dbReference type="NCBI Taxonomy" id="32264"/>
    <lineage>
        <taxon>Eukaryota</taxon>
        <taxon>Metazoa</taxon>
        <taxon>Ecdysozoa</taxon>
        <taxon>Arthropoda</taxon>
        <taxon>Chelicerata</taxon>
        <taxon>Arachnida</taxon>
        <taxon>Acari</taxon>
        <taxon>Acariformes</taxon>
        <taxon>Trombidiformes</taxon>
        <taxon>Prostigmata</taxon>
        <taxon>Eleutherengona</taxon>
        <taxon>Raphignathae</taxon>
        <taxon>Tetranychoidea</taxon>
        <taxon>Tetranychidae</taxon>
        <taxon>Tetranychus</taxon>
    </lineage>
</organism>
<evidence type="ECO:0000256" key="2">
    <source>
        <dbReference type="SAM" id="Coils"/>
    </source>
</evidence>
<dbReference type="GO" id="GO:0008270">
    <property type="term" value="F:zinc ion binding"/>
    <property type="evidence" value="ECO:0007669"/>
    <property type="project" value="UniProtKB-KW"/>
</dbReference>
<feature type="region of interest" description="Disordered" evidence="3">
    <location>
        <begin position="296"/>
        <end position="343"/>
    </location>
</feature>
<dbReference type="OrthoDB" id="10396420at2759"/>
<dbReference type="PROSITE" id="PS00028">
    <property type="entry name" value="ZINC_FINGER_C2H2_1"/>
    <property type="match status" value="2"/>
</dbReference>
<feature type="coiled-coil region" evidence="2">
    <location>
        <begin position="109"/>
        <end position="136"/>
    </location>
</feature>
<keyword evidence="1" id="KW-0863">Zinc-finger</keyword>
<protein>
    <recommendedName>
        <fullName evidence="4">C2H2-type domain-containing protein</fullName>
    </recommendedName>
</protein>
<keyword evidence="1" id="KW-0862">Zinc</keyword>
<dbReference type="SMART" id="SM00355">
    <property type="entry name" value="ZnF_C2H2"/>
    <property type="match status" value="2"/>
</dbReference>
<feature type="domain" description="C2H2-type" evidence="4">
    <location>
        <begin position="463"/>
        <end position="491"/>
    </location>
</feature>
<evidence type="ECO:0000256" key="1">
    <source>
        <dbReference type="PROSITE-ProRule" id="PRU00042"/>
    </source>
</evidence>
<gene>
    <name evidence="5" type="primary">107367000</name>
</gene>
<accession>T1KT84</accession>
<dbReference type="KEGG" id="tut:107367000"/>
<proteinExistence type="predicted"/>
<reference evidence="6" key="1">
    <citation type="submission" date="2011-08" db="EMBL/GenBank/DDBJ databases">
        <authorList>
            <person name="Rombauts S."/>
        </authorList>
    </citation>
    <scope>NUCLEOTIDE SEQUENCE</scope>
    <source>
        <strain evidence="6">London</strain>
    </source>
</reference>
<evidence type="ECO:0000313" key="5">
    <source>
        <dbReference type="EnsemblMetazoa" id="tetur20g02270.1"/>
    </source>
</evidence>
<reference evidence="5" key="2">
    <citation type="submission" date="2015-06" db="UniProtKB">
        <authorList>
            <consortium name="EnsemblMetazoa"/>
        </authorList>
    </citation>
    <scope>IDENTIFICATION</scope>
</reference>
<dbReference type="InterPro" id="IPR013087">
    <property type="entry name" value="Znf_C2H2_type"/>
</dbReference>
<sequence>MATAFQGENSSFLIGPEHIKKEITEIDDDDEEEEQQIEIDINYEFRCEERRKLHIRPQPAISTSYSDNYTHTKDVSDNQNICDQNYQMNGKIDGNNNQECDSDEDEITKEDVKAIYEQLEKTNAILKEQMIQIKSKLAQTQDSSIFNRRSQLKNEIGEIMCQKQRYLDQNVHLRSWYFGAFKNRFHDQVDKRLDIVHESIKTDCDYVVQSKTNLDMSQDSRSRFSSEKATQTIRTMACKGNEKTEKLKNDFINHLKQRNLDLTRKLEQAKLLHPSFPLNGPDVMLVKNDDYLKLLESSKNPTNNRTKPNSCDRTNKNSKDETIDSTKNSGTLGNEKTKETTNGTNGDIKRQFYTCKCGQQFSKNTLGYKAAYDSFRQHVARCSVYMKNGAVCDICDAPFHSIPCLKVHIRRIHPENPELLEKYRHIVSCPCGKVFDNYSQECTAIKALRKHARTCSSYRSKAIFCYICKEPFLEPNQLNNHIRMAHSGKSNGAIVKSSTVAKASSSNSAKKKKVN</sequence>
<dbReference type="HOGENOM" id="CLU_529288_0_0_1"/>
<keyword evidence="6" id="KW-1185">Reference proteome</keyword>
<dbReference type="PROSITE" id="PS50157">
    <property type="entry name" value="ZINC_FINGER_C2H2_2"/>
    <property type="match status" value="1"/>
</dbReference>
<dbReference type="EMBL" id="CAEY01000519">
    <property type="status" value="NOT_ANNOTATED_CDS"/>
    <property type="molecule type" value="Genomic_DNA"/>
</dbReference>
<dbReference type="EnsemblMetazoa" id="tetur20g02270.1">
    <property type="protein sequence ID" value="tetur20g02270.1"/>
    <property type="gene ID" value="tetur20g02270"/>
</dbReference>
<dbReference type="OMA" id="QTIRTMA"/>
<name>T1KT84_TETUR</name>
<evidence type="ECO:0000256" key="3">
    <source>
        <dbReference type="SAM" id="MobiDB-lite"/>
    </source>
</evidence>
<dbReference type="AlphaFoldDB" id="T1KT84"/>
<keyword evidence="1" id="KW-0479">Metal-binding</keyword>